<reference evidence="3 4" key="1">
    <citation type="submission" date="2020-03" db="EMBL/GenBank/DDBJ databases">
        <title>Soil Listeria distribution.</title>
        <authorList>
            <person name="Liao J."/>
            <person name="Wiedmann M."/>
        </authorList>
    </citation>
    <scope>NUCLEOTIDE SEQUENCE [LARGE SCALE GENOMIC DNA]</scope>
    <source>
        <strain evidence="3 4">FSL L7-1850</strain>
    </source>
</reference>
<gene>
    <name evidence="3" type="ORF">HBP98_17215</name>
</gene>
<evidence type="ECO:0000259" key="2">
    <source>
        <dbReference type="SMART" id="SM00382"/>
    </source>
</evidence>
<dbReference type="InterPro" id="IPR051162">
    <property type="entry name" value="T4SS_component"/>
</dbReference>
<feature type="compositionally biased region" description="Basic and acidic residues" evidence="1">
    <location>
        <begin position="293"/>
        <end position="304"/>
    </location>
</feature>
<dbReference type="RefSeq" id="WP_185620147.1">
    <property type="nucleotide sequence ID" value="NZ_JAARMV010000009.1"/>
</dbReference>
<dbReference type="InterPro" id="IPR016628">
    <property type="entry name" value="ATPase_SAG2001_prd"/>
</dbReference>
<comment type="caution">
    <text evidence="3">The sequence shown here is derived from an EMBL/GenBank/DDBJ whole genome shotgun (WGS) entry which is preliminary data.</text>
</comment>
<dbReference type="PANTHER" id="PTHR30121:SF6">
    <property type="entry name" value="SLR6007 PROTEIN"/>
    <property type="match status" value="1"/>
</dbReference>
<organism evidence="3 4">
    <name type="scientific">Listeria booriae</name>
    <dbReference type="NCBI Taxonomy" id="1552123"/>
    <lineage>
        <taxon>Bacteria</taxon>
        <taxon>Bacillati</taxon>
        <taxon>Bacillota</taxon>
        <taxon>Bacilli</taxon>
        <taxon>Bacillales</taxon>
        <taxon>Listeriaceae</taxon>
        <taxon>Listeria</taxon>
    </lineage>
</organism>
<dbReference type="InterPro" id="IPR003593">
    <property type="entry name" value="AAA+_ATPase"/>
</dbReference>
<sequence length="832" mass="95991">MALAQRRVESPMGHIYDNLVITPKGEVFAIYRLAKIDYPLNDEKFFNDYLEDGDGVFSHEEFDYKLFDVPEGYDLDKHLDETIQGVLIEDKTGLNTRYWRRAGEILKDEVQNNNYIQYLQVRLTKPVEIIDPVDFFRALNNQTKSFLKKMAGNSTTDTKPLRYFQNLEKMLYSDLQNYKSVDRVKEKEMHRIMYYNFHRANQTPLSYVQVDPFNMQEGIVTNHNGYLTIEQLDKTHYISILPIVSTPDATFGSAFVQQLRDTLPFPLETQIHVRLQRREKDMTNVNKIRRRLYHQEKDRDKTDQPLDEDDVINTGEDALKDLQKGMKEHTFRLAKTTILFIVAADSKEEMEQRIKNVQYAIGATKFKVYQPIVDQLALFHQSLLGVPYTFRLFEREMTTGYVWDLGLDVERDIGNKHGLPLGRVITKKSFRDANEARQASSKVVWFNPALTKKAITGSRFTNGNTLIVGPPGQGKSVTVKYIFCWLPSLGQKVLYIDPKDETEDFFEKASNVYADNSDFKQFVDRVNFMRLSGEEKNRGMLDPLLFLEGEEAETAASEALEELGEVEKHPETSTAKKVLIKRAIKQTMKHVTPNMTRVVEYIRKEDAELAEHIEGYDKTIGRVLFGKDNSRRIDFGNPITVLGIAGLKLQTVDEVKEQKKMTPLQRVSQVIMENVYRLVTIFSTDRNQDAAIIFDEAGGLENTASGREKMDDSLRKGRANNTDIYLVTQAEGDFASEQKKELISYKFIFRPNDTKAQERSLRFLNLQVNDENKAVIENLKQGTCLFQDHMGRTQPIVIDVLFEEWLMACSSTDKTDERIKRALELEGRQTIA</sequence>
<evidence type="ECO:0000313" key="4">
    <source>
        <dbReference type="Proteomes" id="UP000546244"/>
    </source>
</evidence>
<evidence type="ECO:0000256" key="1">
    <source>
        <dbReference type="SAM" id="MobiDB-lite"/>
    </source>
</evidence>
<evidence type="ECO:0000313" key="3">
    <source>
        <dbReference type="EMBL" id="MBC2373754.1"/>
    </source>
</evidence>
<proteinExistence type="predicted"/>
<dbReference type="SMART" id="SM00382">
    <property type="entry name" value="AAA"/>
    <property type="match status" value="1"/>
</dbReference>
<dbReference type="AlphaFoldDB" id="A0A7X1A9G9"/>
<dbReference type="Gene3D" id="3.40.50.300">
    <property type="entry name" value="P-loop containing nucleotide triphosphate hydrolases"/>
    <property type="match status" value="1"/>
</dbReference>
<protein>
    <submittedName>
        <fullName evidence="3">Type VI secretion protein</fullName>
    </submittedName>
</protein>
<dbReference type="Pfam" id="PF12846">
    <property type="entry name" value="AAA_10"/>
    <property type="match status" value="1"/>
</dbReference>
<dbReference type="PANTHER" id="PTHR30121">
    <property type="entry name" value="UNCHARACTERIZED PROTEIN YJGR-RELATED"/>
    <property type="match status" value="1"/>
</dbReference>
<accession>A0A7X1A9G9</accession>
<dbReference type="InterPro" id="IPR027417">
    <property type="entry name" value="P-loop_NTPase"/>
</dbReference>
<feature type="domain" description="AAA+ ATPase" evidence="2">
    <location>
        <begin position="461"/>
        <end position="753"/>
    </location>
</feature>
<name>A0A7X1A9G9_9LIST</name>
<feature type="region of interest" description="Disordered" evidence="1">
    <location>
        <begin position="291"/>
        <end position="310"/>
    </location>
</feature>
<dbReference type="Gene3D" id="1.10.8.730">
    <property type="match status" value="1"/>
</dbReference>
<dbReference type="Proteomes" id="UP000546244">
    <property type="component" value="Unassembled WGS sequence"/>
</dbReference>
<dbReference type="SUPFAM" id="SSF52540">
    <property type="entry name" value="P-loop containing nucleoside triphosphate hydrolases"/>
    <property type="match status" value="1"/>
</dbReference>
<dbReference type="EMBL" id="JAARMV010000009">
    <property type="protein sequence ID" value="MBC2373754.1"/>
    <property type="molecule type" value="Genomic_DNA"/>
</dbReference>
<dbReference type="PIRSF" id="PIRSF015040">
    <property type="entry name" value="ATPase_SAG2001_prd"/>
    <property type="match status" value="1"/>
</dbReference>